<protein>
    <recommendedName>
        <fullName evidence="4">Thiosulfate dehydrogenase [quinone] large subunit</fullName>
    </recommendedName>
</protein>
<keyword evidence="1" id="KW-0472">Membrane</keyword>
<feature type="transmembrane region" description="Helical" evidence="1">
    <location>
        <begin position="115"/>
        <end position="134"/>
    </location>
</feature>
<proteinExistence type="predicted"/>
<evidence type="ECO:0000313" key="3">
    <source>
        <dbReference type="Proteomes" id="UP001515943"/>
    </source>
</evidence>
<comment type="caution">
    <text evidence="2">The sequence shown here is derived from an EMBL/GenBank/DDBJ whole genome shotgun (WGS) entry which is preliminary data.</text>
</comment>
<organism evidence="2 3">
    <name type="scientific">Lentzea indica</name>
    <dbReference type="NCBI Taxonomy" id="2604800"/>
    <lineage>
        <taxon>Bacteria</taxon>
        <taxon>Bacillati</taxon>
        <taxon>Actinomycetota</taxon>
        <taxon>Actinomycetes</taxon>
        <taxon>Pseudonocardiales</taxon>
        <taxon>Pseudonocardiaceae</taxon>
        <taxon>Lentzea</taxon>
    </lineage>
</organism>
<evidence type="ECO:0000313" key="2">
    <source>
        <dbReference type="EMBL" id="NKE60761.1"/>
    </source>
</evidence>
<keyword evidence="3" id="KW-1185">Reference proteome</keyword>
<feature type="transmembrane region" description="Helical" evidence="1">
    <location>
        <begin position="26"/>
        <end position="47"/>
    </location>
</feature>
<evidence type="ECO:0008006" key="4">
    <source>
        <dbReference type="Google" id="ProtNLM"/>
    </source>
</evidence>
<dbReference type="EMBL" id="VSRL01000136">
    <property type="protein sequence ID" value="NKE60761.1"/>
    <property type="molecule type" value="Genomic_DNA"/>
</dbReference>
<feature type="transmembrane region" description="Helical" evidence="1">
    <location>
        <begin position="80"/>
        <end position="103"/>
    </location>
</feature>
<dbReference type="RefSeq" id="WP_167977422.1">
    <property type="nucleotide sequence ID" value="NZ_VSRL01000136.1"/>
</dbReference>
<sequence>MSQSRTPRTNNESIHWWRTWATGHRVAAALLAGVVATHVATIFGYWFPGVGLTRLDWNTANGWVYVPFASPLTKFVTGGVFHYLDGILFAVVYACALHPVLPWRNSLVGNLAKGLAFGTLLAVISVAFMTPEVYGPARGTDPGFLSLEAGGTYILTVFVWHWVYGLHLSLIYSPLPAADGLAKLSESTASVADHGRDESPVAVTGPR</sequence>
<evidence type="ECO:0000256" key="1">
    <source>
        <dbReference type="SAM" id="Phobius"/>
    </source>
</evidence>
<accession>A0ABX1FQ23</accession>
<keyword evidence="1" id="KW-0812">Transmembrane</keyword>
<gene>
    <name evidence="2" type="ORF">FXN61_29830</name>
</gene>
<feature type="transmembrane region" description="Helical" evidence="1">
    <location>
        <begin position="154"/>
        <end position="175"/>
    </location>
</feature>
<dbReference type="Proteomes" id="UP001515943">
    <property type="component" value="Unassembled WGS sequence"/>
</dbReference>
<keyword evidence="1" id="KW-1133">Transmembrane helix</keyword>
<reference evidence="2 3" key="1">
    <citation type="submission" date="2019-08" db="EMBL/GenBank/DDBJ databases">
        <title>Lentzea from Indian Himalayas.</title>
        <authorList>
            <person name="Mandal S."/>
            <person name="Mallick Gupta A."/>
            <person name="Maiti P.K."/>
            <person name="Sarkar J."/>
            <person name="Mandal S."/>
        </authorList>
    </citation>
    <scope>NUCLEOTIDE SEQUENCE [LARGE SCALE GENOMIC DNA]</scope>
    <source>
        <strain evidence="2 3">PSKA42</strain>
    </source>
</reference>
<name>A0ABX1FQ23_9PSEU</name>